<dbReference type="EMBL" id="GGEC01054528">
    <property type="protein sequence ID" value="MBX35012.1"/>
    <property type="molecule type" value="Transcribed_RNA"/>
</dbReference>
<evidence type="ECO:0000313" key="1">
    <source>
        <dbReference type="EMBL" id="MBX35012.1"/>
    </source>
</evidence>
<sequence length="30" mass="3700">MSFKIFIQKYVARFHISVNYVWFTNFVQVS</sequence>
<protein>
    <submittedName>
        <fullName evidence="1">Uncharacterized protein</fullName>
    </submittedName>
</protein>
<organism evidence="1">
    <name type="scientific">Rhizophora mucronata</name>
    <name type="common">Asiatic mangrove</name>
    <dbReference type="NCBI Taxonomy" id="61149"/>
    <lineage>
        <taxon>Eukaryota</taxon>
        <taxon>Viridiplantae</taxon>
        <taxon>Streptophyta</taxon>
        <taxon>Embryophyta</taxon>
        <taxon>Tracheophyta</taxon>
        <taxon>Spermatophyta</taxon>
        <taxon>Magnoliopsida</taxon>
        <taxon>eudicotyledons</taxon>
        <taxon>Gunneridae</taxon>
        <taxon>Pentapetalae</taxon>
        <taxon>rosids</taxon>
        <taxon>fabids</taxon>
        <taxon>Malpighiales</taxon>
        <taxon>Rhizophoraceae</taxon>
        <taxon>Rhizophora</taxon>
    </lineage>
</organism>
<accession>A0A2P2MXR8</accession>
<proteinExistence type="predicted"/>
<dbReference type="AlphaFoldDB" id="A0A2P2MXR8"/>
<name>A0A2P2MXR8_RHIMU</name>
<reference evidence="1" key="1">
    <citation type="submission" date="2018-02" db="EMBL/GenBank/DDBJ databases">
        <title>Rhizophora mucronata_Transcriptome.</title>
        <authorList>
            <person name="Meera S.P."/>
            <person name="Sreeshan A."/>
            <person name="Augustine A."/>
        </authorList>
    </citation>
    <scope>NUCLEOTIDE SEQUENCE</scope>
    <source>
        <tissue evidence="1">Leaf</tissue>
    </source>
</reference>